<evidence type="ECO:0000313" key="3">
    <source>
        <dbReference type="Proteomes" id="UP001195483"/>
    </source>
</evidence>
<keyword evidence="3" id="KW-1185">Reference proteome</keyword>
<feature type="region of interest" description="Disordered" evidence="1">
    <location>
        <begin position="1"/>
        <end position="36"/>
    </location>
</feature>
<evidence type="ECO:0000256" key="1">
    <source>
        <dbReference type="SAM" id="MobiDB-lite"/>
    </source>
</evidence>
<reference evidence="2" key="2">
    <citation type="journal article" date="2021" name="Genome Biol. Evol.">
        <title>Developing a high-quality reference genome for a parasitic bivalve with doubly uniparental inheritance (Bivalvia: Unionida).</title>
        <authorList>
            <person name="Smith C.H."/>
        </authorList>
    </citation>
    <scope>NUCLEOTIDE SEQUENCE</scope>
    <source>
        <strain evidence="2">CHS0354</strain>
        <tissue evidence="2">Mantle</tissue>
    </source>
</reference>
<dbReference type="Proteomes" id="UP001195483">
    <property type="component" value="Unassembled WGS sequence"/>
</dbReference>
<accession>A0AAE0SW34</accession>
<gene>
    <name evidence="2" type="ORF">CHS0354_007441</name>
</gene>
<dbReference type="EMBL" id="JAEAOA010000511">
    <property type="protein sequence ID" value="KAK3598834.1"/>
    <property type="molecule type" value="Genomic_DNA"/>
</dbReference>
<reference evidence="2" key="3">
    <citation type="submission" date="2023-05" db="EMBL/GenBank/DDBJ databases">
        <authorList>
            <person name="Smith C.H."/>
        </authorList>
    </citation>
    <scope>NUCLEOTIDE SEQUENCE</scope>
    <source>
        <strain evidence="2">CHS0354</strain>
        <tissue evidence="2">Mantle</tissue>
    </source>
</reference>
<organism evidence="2 3">
    <name type="scientific">Potamilus streckersoni</name>
    <dbReference type="NCBI Taxonomy" id="2493646"/>
    <lineage>
        <taxon>Eukaryota</taxon>
        <taxon>Metazoa</taxon>
        <taxon>Spiralia</taxon>
        <taxon>Lophotrochozoa</taxon>
        <taxon>Mollusca</taxon>
        <taxon>Bivalvia</taxon>
        <taxon>Autobranchia</taxon>
        <taxon>Heteroconchia</taxon>
        <taxon>Palaeoheterodonta</taxon>
        <taxon>Unionida</taxon>
        <taxon>Unionoidea</taxon>
        <taxon>Unionidae</taxon>
        <taxon>Ambleminae</taxon>
        <taxon>Lampsilini</taxon>
        <taxon>Potamilus</taxon>
    </lineage>
</organism>
<reference evidence="2" key="1">
    <citation type="journal article" date="2021" name="Genome Biol. Evol.">
        <title>A High-Quality Reference Genome for a Parasitic Bivalve with Doubly Uniparental Inheritance (Bivalvia: Unionida).</title>
        <authorList>
            <person name="Smith C.H."/>
        </authorList>
    </citation>
    <scope>NUCLEOTIDE SEQUENCE</scope>
    <source>
        <strain evidence="2">CHS0354</strain>
    </source>
</reference>
<protein>
    <submittedName>
        <fullName evidence="2">Uncharacterized protein</fullName>
    </submittedName>
</protein>
<evidence type="ECO:0000313" key="2">
    <source>
        <dbReference type="EMBL" id="KAK3598834.1"/>
    </source>
</evidence>
<proteinExistence type="predicted"/>
<sequence>MEAQQGCRHAREPLKKDKRRRGGPWAKDRRPSSTNQRIDTSLFGILPFAFSDSECSSERTWADNIKACPLTVWRGNMEADFVKAQKFPSRNNIAYFAASQDVRVLRNPDSRF</sequence>
<dbReference type="AlphaFoldDB" id="A0AAE0SW34"/>
<name>A0AAE0SW34_9BIVA</name>
<comment type="caution">
    <text evidence="2">The sequence shown here is derived from an EMBL/GenBank/DDBJ whole genome shotgun (WGS) entry which is preliminary data.</text>
</comment>